<dbReference type="CDD" id="cd18137">
    <property type="entry name" value="HLD_clamp_pol_III_gamma_tau"/>
    <property type="match status" value="1"/>
</dbReference>
<dbReference type="GO" id="GO:0003677">
    <property type="term" value="F:DNA binding"/>
    <property type="evidence" value="ECO:0007669"/>
    <property type="project" value="InterPro"/>
</dbReference>
<dbReference type="EMBL" id="AP021861">
    <property type="protein sequence ID" value="BBO31348.1"/>
    <property type="molecule type" value="Genomic_DNA"/>
</dbReference>
<dbReference type="GO" id="GO:0046872">
    <property type="term" value="F:metal ion binding"/>
    <property type="evidence" value="ECO:0007669"/>
    <property type="project" value="UniProtKB-KW"/>
</dbReference>
<comment type="function">
    <text evidence="11">DNA polymerase III is a complex, multichain enzyme responsible for most of the replicative synthesis in bacteria. This DNA polymerase also exhibits 3' to 5' exonuclease activity.</text>
</comment>
<dbReference type="GO" id="GO:0003887">
    <property type="term" value="F:DNA-directed DNA polymerase activity"/>
    <property type="evidence" value="ECO:0007669"/>
    <property type="project" value="UniProtKB-KW"/>
</dbReference>
<dbReference type="PRINTS" id="PR00300">
    <property type="entry name" value="CLPPROTEASEA"/>
</dbReference>
<dbReference type="InterPro" id="IPR012763">
    <property type="entry name" value="DNA_pol_III_sug/sutau_N"/>
</dbReference>
<name>A0A5K7X3Z9_9BACT</name>
<evidence type="ECO:0000313" key="14">
    <source>
        <dbReference type="EMBL" id="BBO31348.1"/>
    </source>
</evidence>
<dbReference type="PANTHER" id="PTHR11669">
    <property type="entry name" value="REPLICATION FACTOR C / DNA POLYMERASE III GAMMA-TAU SUBUNIT"/>
    <property type="match status" value="1"/>
</dbReference>
<evidence type="ECO:0000256" key="5">
    <source>
        <dbReference type="ARBA" id="ARBA00022723"/>
    </source>
</evidence>
<reference evidence="15" key="1">
    <citation type="submission" date="2019-10" db="EMBL/GenBank/DDBJ databases">
        <title>Lacipirellula parvula gen. nov., sp. nov., representing a lineage of planctomycetes widespread in freshwater anoxic habitats, and description of the family Lacipirellulaceae.</title>
        <authorList>
            <person name="Dedysh S.N."/>
            <person name="Kulichevskaya I.S."/>
            <person name="Beletsky A.V."/>
            <person name="Rakitin A.L."/>
            <person name="Mardanov A.V."/>
            <person name="Ivanova A.A."/>
            <person name="Saltykova V.X."/>
            <person name="Rijpstra W.I.C."/>
            <person name="Sinninghe Damste J.S."/>
            <person name="Ravin N.V."/>
        </authorList>
    </citation>
    <scope>NUCLEOTIDE SEQUENCE [LARGE SCALE GENOMIC DNA]</scope>
    <source>
        <strain evidence="15">PX69</strain>
    </source>
</reference>
<evidence type="ECO:0000313" key="15">
    <source>
        <dbReference type="Proteomes" id="UP000326837"/>
    </source>
</evidence>
<comment type="subunit">
    <text evidence="11">DNA polymerase III contains a core (composed of alpha, epsilon and theta chains) that associates with a tau subunit. This core dimerizes to form the POLIII' complex. PolIII' associates with the gamma complex (composed of gamma, delta, delta', psi and chi chains) and with the beta chain to form the complete DNA polymerase III complex.</text>
</comment>
<dbReference type="Pfam" id="PF22608">
    <property type="entry name" value="DNAX_ATPase_lid"/>
    <property type="match status" value="1"/>
</dbReference>
<keyword evidence="15" id="KW-1185">Reference proteome</keyword>
<protein>
    <recommendedName>
        <fullName evidence="11">DNA polymerase III subunit gamma/tau</fullName>
        <ecNumber evidence="11">2.7.7.7</ecNumber>
    </recommendedName>
</protein>
<keyword evidence="4 11" id="KW-0235">DNA replication</keyword>
<dbReference type="GO" id="GO:0006261">
    <property type="term" value="P:DNA-templated DNA replication"/>
    <property type="evidence" value="ECO:0007669"/>
    <property type="project" value="TreeGrafter"/>
</dbReference>
<gene>
    <name evidence="11" type="primary">dnaX</name>
    <name evidence="14" type="ORF">PLANPX_0960</name>
</gene>
<keyword evidence="5" id="KW-0479">Metal-binding</keyword>
<dbReference type="Proteomes" id="UP000326837">
    <property type="component" value="Chromosome"/>
</dbReference>
<evidence type="ECO:0000256" key="1">
    <source>
        <dbReference type="ARBA" id="ARBA00006360"/>
    </source>
</evidence>
<comment type="catalytic activity">
    <reaction evidence="10 11">
        <text>DNA(n) + a 2'-deoxyribonucleoside 5'-triphosphate = DNA(n+1) + diphosphate</text>
        <dbReference type="Rhea" id="RHEA:22508"/>
        <dbReference type="Rhea" id="RHEA-COMP:17339"/>
        <dbReference type="Rhea" id="RHEA-COMP:17340"/>
        <dbReference type="ChEBI" id="CHEBI:33019"/>
        <dbReference type="ChEBI" id="CHEBI:61560"/>
        <dbReference type="ChEBI" id="CHEBI:173112"/>
        <dbReference type="EC" id="2.7.7.7"/>
    </reaction>
</comment>
<keyword evidence="6 11" id="KW-0547">Nucleotide-binding</keyword>
<keyword evidence="3 11" id="KW-0548">Nucleotidyltransferase</keyword>
<dbReference type="EC" id="2.7.7.7" evidence="11"/>
<dbReference type="AlphaFoldDB" id="A0A5K7X3Z9"/>
<evidence type="ECO:0000256" key="10">
    <source>
        <dbReference type="ARBA" id="ARBA00049244"/>
    </source>
</evidence>
<dbReference type="PANTHER" id="PTHR11669:SF0">
    <property type="entry name" value="PROTEIN STICHEL-LIKE 2"/>
    <property type="match status" value="1"/>
</dbReference>
<dbReference type="InterPro" id="IPR001270">
    <property type="entry name" value="ClpA/B"/>
</dbReference>
<dbReference type="SUPFAM" id="SSF48019">
    <property type="entry name" value="post-AAA+ oligomerization domain-like"/>
    <property type="match status" value="1"/>
</dbReference>
<dbReference type="FunFam" id="1.10.8.60:FF:000013">
    <property type="entry name" value="DNA polymerase III subunit gamma/tau"/>
    <property type="match status" value="1"/>
</dbReference>
<evidence type="ECO:0000259" key="13">
    <source>
        <dbReference type="SMART" id="SM00382"/>
    </source>
</evidence>
<feature type="region of interest" description="Disordered" evidence="12">
    <location>
        <begin position="594"/>
        <end position="622"/>
    </location>
</feature>
<feature type="domain" description="AAA+ ATPase" evidence="13">
    <location>
        <begin position="50"/>
        <end position="192"/>
    </location>
</feature>
<feature type="compositionally biased region" description="Basic and acidic residues" evidence="12">
    <location>
        <begin position="462"/>
        <end position="474"/>
    </location>
</feature>
<dbReference type="SMART" id="SM00382">
    <property type="entry name" value="AAA"/>
    <property type="match status" value="1"/>
</dbReference>
<evidence type="ECO:0000256" key="12">
    <source>
        <dbReference type="SAM" id="MobiDB-lite"/>
    </source>
</evidence>
<dbReference type="RefSeq" id="WP_152097506.1">
    <property type="nucleotide sequence ID" value="NZ_AP021861.1"/>
</dbReference>
<evidence type="ECO:0000256" key="9">
    <source>
        <dbReference type="ARBA" id="ARBA00022932"/>
    </source>
</evidence>
<feature type="region of interest" description="Disordered" evidence="12">
    <location>
        <begin position="446"/>
        <end position="507"/>
    </location>
</feature>
<dbReference type="GO" id="GO:0009360">
    <property type="term" value="C:DNA polymerase III complex"/>
    <property type="evidence" value="ECO:0007669"/>
    <property type="project" value="InterPro"/>
</dbReference>
<dbReference type="Pfam" id="PF13177">
    <property type="entry name" value="DNA_pol3_delta2"/>
    <property type="match status" value="1"/>
</dbReference>
<dbReference type="InterPro" id="IPR050238">
    <property type="entry name" value="DNA_Rep/Repair_Clamp_Loader"/>
</dbReference>
<dbReference type="GO" id="GO:0005524">
    <property type="term" value="F:ATP binding"/>
    <property type="evidence" value="ECO:0007669"/>
    <property type="project" value="UniProtKB-KW"/>
</dbReference>
<dbReference type="InterPro" id="IPR003593">
    <property type="entry name" value="AAA+_ATPase"/>
</dbReference>
<dbReference type="NCBIfam" id="NF004046">
    <property type="entry name" value="PRK05563.1"/>
    <property type="match status" value="1"/>
</dbReference>
<feature type="compositionally biased region" description="Low complexity" evidence="12">
    <location>
        <begin position="598"/>
        <end position="622"/>
    </location>
</feature>
<dbReference type="Pfam" id="PF12169">
    <property type="entry name" value="DNA_pol3_gamma3"/>
    <property type="match status" value="1"/>
</dbReference>
<dbReference type="Gene3D" id="3.40.50.300">
    <property type="entry name" value="P-loop containing nucleotide triphosphate hydrolases"/>
    <property type="match status" value="1"/>
</dbReference>
<evidence type="ECO:0000256" key="11">
    <source>
        <dbReference type="RuleBase" id="RU364063"/>
    </source>
</evidence>
<evidence type="ECO:0000256" key="7">
    <source>
        <dbReference type="ARBA" id="ARBA00022833"/>
    </source>
</evidence>
<dbReference type="InterPro" id="IPR027417">
    <property type="entry name" value="P-loop_NTPase"/>
</dbReference>
<dbReference type="NCBIfam" id="TIGR02397">
    <property type="entry name" value="dnaX_nterm"/>
    <property type="match status" value="1"/>
</dbReference>
<accession>A0A5K7X3Z9</accession>
<keyword evidence="2 11" id="KW-0808">Transferase</keyword>
<dbReference type="InterPro" id="IPR008921">
    <property type="entry name" value="DNA_pol3_clamp-load_cplx_C"/>
</dbReference>
<feature type="compositionally biased region" description="Low complexity" evidence="12">
    <location>
        <begin position="492"/>
        <end position="507"/>
    </location>
</feature>
<dbReference type="InterPro" id="IPR045085">
    <property type="entry name" value="HLD_clamp_pol_III_gamma_tau"/>
</dbReference>
<dbReference type="InterPro" id="IPR022754">
    <property type="entry name" value="DNA_pol_III_gamma-3"/>
</dbReference>
<keyword evidence="9 11" id="KW-0239">DNA-directed DNA polymerase</keyword>
<dbReference type="Gene3D" id="1.20.272.10">
    <property type="match status" value="1"/>
</dbReference>
<organism evidence="14 15">
    <name type="scientific">Lacipirellula parvula</name>
    <dbReference type="NCBI Taxonomy" id="2650471"/>
    <lineage>
        <taxon>Bacteria</taxon>
        <taxon>Pseudomonadati</taxon>
        <taxon>Planctomycetota</taxon>
        <taxon>Planctomycetia</taxon>
        <taxon>Pirellulales</taxon>
        <taxon>Lacipirellulaceae</taxon>
        <taxon>Lacipirellula</taxon>
    </lineage>
</organism>
<dbReference type="SUPFAM" id="SSF52540">
    <property type="entry name" value="P-loop containing nucleoside triphosphate hydrolases"/>
    <property type="match status" value="1"/>
</dbReference>
<evidence type="ECO:0000256" key="8">
    <source>
        <dbReference type="ARBA" id="ARBA00022840"/>
    </source>
</evidence>
<dbReference type="KEGG" id="lpav:PLANPX_0960"/>
<dbReference type="Gene3D" id="1.10.8.60">
    <property type="match status" value="1"/>
</dbReference>
<proteinExistence type="inferred from homology"/>
<evidence type="ECO:0000256" key="6">
    <source>
        <dbReference type="ARBA" id="ARBA00022741"/>
    </source>
</evidence>
<evidence type="ECO:0000256" key="2">
    <source>
        <dbReference type="ARBA" id="ARBA00022679"/>
    </source>
</evidence>
<sequence>MNESPSPSNADTGGEYVVVARRYRPQAFDQLVGQEHVAKALKGAIESDRVGHAYLFTGARGVGKTSSARILAKALNCERGTSAYPCGECEVCQSIASGDDVDVLEIDGASNRGIDEIRQLRQNVAVRPARARFKIYIIDEVHMLTKEAFNALLKTLEEPPEHVKFIFATTEANKIPITILSRCQRYDFAGIEPTAIHKRLSEIATNEGVEVESDALQIIAMRAAGSMRDSQSLLEQLLSTGSRQISTKDVTELLGLAPAARLTRLVEPLVNRDAAAALAELDAAIVEGAEVGQLIDQLLGYFRDAMTQAVGCDASQLLYALPTQREEMLSVGQRLGVQTLLAVSQVLDQTAARLRVSTQVRTLAEMALVRICHLQNLDEIAALIEQLKGGEALPVRAAASAAPVGSAAALGAKKNEIASPAMPMAAKPPAPLVNVAPVEVARAVDRPPAESVASVRPNAAEDYSRAEPGVRESAEPDAGAGRRTAEAERPESVAQPAAVSAPPTSAGPVRIDAAAAERIWREALEQLEAISGVVAASAHEATRISADAQGRLVVSFPESKKYMRETCLRPQNLSKLDAVLEQICGGRVPLTLTTHADPAGSGPAAAAASRPNPKQQQADAAADPFVKRAVELFDADADRLRYVAPRVDGPAN</sequence>
<keyword evidence="8 11" id="KW-0067">ATP-binding</keyword>
<evidence type="ECO:0000256" key="3">
    <source>
        <dbReference type="ARBA" id="ARBA00022695"/>
    </source>
</evidence>
<dbReference type="CDD" id="cd00009">
    <property type="entry name" value="AAA"/>
    <property type="match status" value="1"/>
</dbReference>
<evidence type="ECO:0000256" key="4">
    <source>
        <dbReference type="ARBA" id="ARBA00022705"/>
    </source>
</evidence>
<dbReference type="FunFam" id="3.40.50.300:FF:000014">
    <property type="entry name" value="DNA polymerase III subunit gamma/tau"/>
    <property type="match status" value="1"/>
</dbReference>
<comment type="similarity">
    <text evidence="1 11">Belongs to the DnaX/STICHEL family.</text>
</comment>
<keyword evidence="7" id="KW-0862">Zinc</keyword>